<dbReference type="KEGG" id="ade:Adeh_1838"/>
<dbReference type="EMBL" id="CP000251">
    <property type="protein sequence ID" value="ABC81610.1"/>
    <property type="molecule type" value="Genomic_DNA"/>
</dbReference>
<reference evidence="1 2" key="1">
    <citation type="submission" date="2006-01" db="EMBL/GenBank/DDBJ databases">
        <title>Complete sequence of Anaeromyxobacter dehalogenans 2CP-C.</title>
        <authorList>
            <consortium name="US DOE Joint Genome Institute"/>
            <person name="Copeland A."/>
            <person name="Lucas S."/>
            <person name="Lapidus A."/>
            <person name="Barry K."/>
            <person name="Detter J.C."/>
            <person name="Glavina T."/>
            <person name="Hammon N."/>
            <person name="Israni S."/>
            <person name="Pitluck S."/>
            <person name="Brettin T."/>
            <person name="Bruce D."/>
            <person name="Han C."/>
            <person name="Tapia R."/>
            <person name="Gilna P."/>
            <person name="Kiss H."/>
            <person name="Schmutz J."/>
            <person name="Larimer F."/>
            <person name="Land M."/>
            <person name="Kyrpides N."/>
            <person name="Anderson I."/>
            <person name="Sanford R.A."/>
            <person name="Ritalahti K.M."/>
            <person name="Thomas H.S."/>
            <person name="Kirby J.R."/>
            <person name="Zhulin I.B."/>
            <person name="Loeffler F.E."/>
            <person name="Richardson P."/>
        </authorList>
    </citation>
    <scope>NUCLEOTIDE SEQUENCE [LARGE SCALE GENOMIC DNA]</scope>
    <source>
        <strain evidence="1 2">2CP-C</strain>
    </source>
</reference>
<gene>
    <name evidence="1" type="ordered locus">Adeh_1838</name>
</gene>
<proteinExistence type="predicted"/>
<dbReference type="Proteomes" id="UP000001935">
    <property type="component" value="Chromosome"/>
</dbReference>
<sequence length="80" mass="9132">MEAGPMTAREWKAFERLVAILKPGERAVLIRVLGRQARELAAIAPNPAHAADRLIQRRVRELKAMRDYAVEMPGREEARR</sequence>
<evidence type="ECO:0000313" key="1">
    <source>
        <dbReference type="EMBL" id="ABC81610.1"/>
    </source>
</evidence>
<name>Q2IIY4_ANADE</name>
<organism evidence="1 2">
    <name type="scientific">Anaeromyxobacter dehalogenans (strain 2CP-C)</name>
    <dbReference type="NCBI Taxonomy" id="290397"/>
    <lineage>
        <taxon>Bacteria</taxon>
        <taxon>Pseudomonadati</taxon>
        <taxon>Myxococcota</taxon>
        <taxon>Myxococcia</taxon>
        <taxon>Myxococcales</taxon>
        <taxon>Cystobacterineae</taxon>
        <taxon>Anaeromyxobacteraceae</taxon>
        <taxon>Anaeromyxobacter</taxon>
    </lineage>
</organism>
<dbReference type="HOGENOM" id="CLU_2582007_0_0_7"/>
<dbReference type="STRING" id="290397.Adeh_1838"/>
<dbReference type="AlphaFoldDB" id="Q2IIY4"/>
<protein>
    <submittedName>
        <fullName evidence="1">Uncharacterized protein</fullName>
    </submittedName>
</protein>
<accession>Q2IIY4</accession>
<evidence type="ECO:0000313" key="2">
    <source>
        <dbReference type="Proteomes" id="UP000001935"/>
    </source>
</evidence>